<reference evidence="9" key="1">
    <citation type="submission" date="2014-09" db="EMBL/GenBank/DDBJ databases">
        <authorList>
            <person name="Hjerde E."/>
        </authorList>
    </citation>
    <scope>NUCLEOTIDE SEQUENCE [LARGE SCALE GENOMIC DNA]</scope>
    <source>
        <strain evidence="9">06/09/139</strain>
    </source>
</reference>
<evidence type="ECO:0000313" key="8">
    <source>
        <dbReference type="EMBL" id="CED70781.1"/>
    </source>
</evidence>
<feature type="transmembrane region" description="Helical" evidence="6">
    <location>
        <begin position="153"/>
        <end position="174"/>
    </location>
</feature>
<accession>A0A090IJL9</accession>
<feature type="transmembrane region" description="Helical" evidence="6">
    <location>
        <begin position="16"/>
        <end position="35"/>
    </location>
</feature>
<gene>
    <name evidence="8" type="ORF">AWOD_I_0687</name>
</gene>
<keyword evidence="4 6" id="KW-1133">Transmembrane helix</keyword>
<dbReference type="PANTHER" id="PTHR42920">
    <property type="entry name" value="OS03G0707200 PROTEIN-RELATED"/>
    <property type="match status" value="1"/>
</dbReference>
<dbReference type="Pfam" id="PF00892">
    <property type="entry name" value="EamA"/>
    <property type="match status" value="2"/>
</dbReference>
<keyword evidence="9" id="KW-1185">Reference proteome</keyword>
<dbReference type="GO" id="GO:0005886">
    <property type="term" value="C:plasma membrane"/>
    <property type="evidence" value="ECO:0007669"/>
    <property type="project" value="UniProtKB-SubCell"/>
</dbReference>
<dbReference type="OrthoDB" id="7158585at2"/>
<evidence type="ECO:0000256" key="1">
    <source>
        <dbReference type="ARBA" id="ARBA00004651"/>
    </source>
</evidence>
<feature type="transmembrane region" description="Helical" evidence="6">
    <location>
        <begin position="278"/>
        <end position="295"/>
    </location>
</feature>
<feature type="transmembrane region" description="Helical" evidence="6">
    <location>
        <begin position="220"/>
        <end position="241"/>
    </location>
</feature>
<organism evidence="8 9">
    <name type="scientific">Aliivibrio wodanis</name>
    <dbReference type="NCBI Taxonomy" id="80852"/>
    <lineage>
        <taxon>Bacteria</taxon>
        <taxon>Pseudomonadati</taxon>
        <taxon>Pseudomonadota</taxon>
        <taxon>Gammaproteobacteria</taxon>
        <taxon>Vibrionales</taxon>
        <taxon>Vibrionaceae</taxon>
        <taxon>Aliivibrio</taxon>
    </lineage>
</organism>
<feature type="domain" description="EamA" evidence="7">
    <location>
        <begin position="21"/>
        <end position="144"/>
    </location>
</feature>
<dbReference type="InterPro" id="IPR000620">
    <property type="entry name" value="EamA_dom"/>
</dbReference>
<feature type="transmembrane region" description="Helical" evidence="6">
    <location>
        <begin position="100"/>
        <end position="120"/>
    </location>
</feature>
<dbReference type="GeneID" id="28540246"/>
<evidence type="ECO:0000259" key="7">
    <source>
        <dbReference type="Pfam" id="PF00892"/>
    </source>
</evidence>
<dbReference type="SUPFAM" id="SSF103481">
    <property type="entry name" value="Multidrug resistance efflux transporter EmrE"/>
    <property type="match status" value="2"/>
</dbReference>
<proteinExistence type="predicted"/>
<evidence type="ECO:0000256" key="3">
    <source>
        <dbReference type="ARBA" id="ARBA00022692"/>
    </source>
</evidence>
<dbReference type="PANTHER" id="PTHR42920:SF5">
    <property type="entry name" value="EAMA DOMAIN-CONTAINING PROTEIN"/>
    <property type="match status" value="1"/>
</dbReference>
<feature type="transmembrane region" description="Helical" evidence="6">
    <location>
        <begin position="253"/>
        <end position="272"/>
    </location>
</feature>
<dbReference type="Proteomes" id="UP000032427">
    <property type="component" value="Chromosome 1"/>
</dbReference>
<feature type="transmembrane region" description="Helical" evidence="6">
    <location>
        <begin position="41"/>
        <end position="64"/>
    </location>
</feature>
<dbReference type="InterPro" id="IPR037185">
    <property type="entry name" value="EmrE-like"/>
</dbReference>
<sequence>MERRIERGRELPVNQYLPSVILLLVAFFWGTSYGVAKEALLFTSVFVFLVIRFVMTTLVLLPIVIYRKNIAHWKSVIPTGGILFLIFVCETYGIKNTTASNAAFLISLFVVFTPFVEWLVNKKKPTNRLFFLSIISVVGVLLLTNMTTHELTINMGDILMLIAALLRGVMVVFTKKVMVDKDVDPIMVTSIQSSVVSIFSIILLLSIHGFEWINLIPLDLSFWLLAIYLVLFCTVFAFYAQNYSVKKMSPTKVSILMGSEPIFGALFAFLWLSESFTLVQVIGASLIFIATFIVTRQEARGKGIALGVTIPMPM</sequence>
<dbReference type="KEGG" id="awd:AWOD_I_0687"/>
<keyword evidence="5 6" id="KW-0472">Membrane</keyword>
<dbReference type="EMBL" id="LN554846">
    <property type="protein sequence ID" value="CED70781.1"/>
    <property type="molecule type" value="Genomic_DNA"/>
</dbReference>
<dbReference type="AlphaFoldDB" id="A0A090IJL9"/>
<feature type="domain" description="EamA" evidence="7">
    <location>
        <begin position="155"/>
        <end position="295"/>
    </location>
</feature>
<dbReference type="HOGENOM" id="CLU_033863_21_3_6"/>
<evidence type="ECO:0000256" key="5">
    <source>
        <dbReference type="ARBA" id="ARBA00023136"/>
    </source>
</evidence>
<evidence type="ECO:0000256" key="4">
    <source>
        <dbReference type="ARBA" id="ARBA00022989"/>
    </source>
</evidence>
<feature type="transmembrane region" description="Helical" evidence="6">
    <location>
        <begin position="129"/>
        <end position="147"/>
    </location>
</feature>
<keyword evidence="2" id="KW-1003">Cell membrane</keyword>
<dbReference type="PATRIC" id="fig|80852.17.peg.698"/>
<evidence type="ECO:0000256" key="6">
    <source>
        <dbReference type="SAM" id="Phobius"/>
    </source>
</evidence>
<evidence type="ECO:0000256" key="2">
    <source>
        <dbReference type="ARBA" id="ARBA00022475"/>
    </source>
</evidence>
<dbReference type="InterPro" id="IPR051258">
    <property type="entry name" value="Diverse_Substrate_Transporter"/>
</dbReference>
<feature type="transmembrane region" description="Helical" evidence="6">
    <location>
        <begin position="186"/>
        <end position="208"/>
    </location>
</feature>
<evidence type="ECO:0000313" key="9">
    <source>
        <dbReference type="Proteomes" id="UP000032427"/>
    </source>
</evidence>
<keyword evidence="3 6" id="KW-0812">Transmembrane</keyword>
<feature type="transmembrane region" description="Helical" evidence="6">
    <location>
        <begin position="76"/>
        <end position="94"/>
    </location>
</feature>
<name>A0A090IJL9_9GAMM</name>
<protein>
    <submittedName>
        <fullName evidence="8">Integral membrane protein</fullName>
    </submittedName>
</protein>
<comment type="subcellular location">
    <subcellularLocation>
        <location evidence="1">Cell membrane</location>
        <topology evidence="1">Multi-pass membrane protein</topology>
    </subcellularLocation>
</comment>